<dbReference type="EMBL" id="JAEAOA010002189">
    <property type="protein sequence ID" value="KAK3578444.1"/>
    <property type="molecule type" value="Genomic_DNA"/>
</dbReference>
<gene>
    <name evidence="3" type="ORF">CHS0354_037421</name>
</gene>
<dbReference type="InterPro" id="IPR007822">
    <property type="entry name" value="LANC-like"/>
</dbReference>
<protein>
    <submittedName>
        <fullName evidence="3">Uncharacterized protein</fullName>
    </submittedName>
</protein>
<evidence type="ECO:0000313" key="4">
    <source>
        <dbReference type="Proteomes" id="UP001195483"/>
    </source>
</evidence>
<dbReference type="SUPFAM" id="SSF158745">
    <property type="entry name" value="LanC-like"/>
    <property type="match status" value="1"/>
</dbReference>
<dbReference type="InterPro" id="IPR020464">
    <property type="entry name" value="LanC-like_prot_euk"/>
</dbReference>
<dbReference type="AlphaFoldDB" id="A0AAE0VHV1"/>
<dbReference type="Pfam" id="PF05147">
    <property type="entry name" value="LANC_like"/>
    <property type="match status" value="1"/>
</dbReference>
<proteinExistence type="inferred from homology"/>
<dbReference type="PRINTS" id="PR01951">
    <property type="entry name" value="LANCEUKARYTE"/>
</dbReference>
<evidence type="ECO:0000313" key="3">
    <source>
        <dbReference type="EMBL" id="KAK3578444.1"/>
    </source>
</evidence>
<dbReference type="PRINTS" id="PR01950">
    <property type="entry name" value="LANCSUPER"/>
</dbReference>
<accession>A0AAE0VHV1</accession>
<keyword evidence="2" id="KW-0479">Metal-binding</keyword>
<evidence type="ECO:0000256" key="2">
    <source>
        <dbReference type="PIRSR" id="PIRSR607822-1"/>
    </source>
</evidence>
<feature type="binding site" evidence="2">
    <location>
        <position position="332"/>
    </location>
    <ligand>
        <name>Zn(2+)</name>
        <dbReference type="ChEBI" id="CHEBI:29105"/>
    </ligand>
</feature>
<dbReference type="GO" id="GO:0046872">
    <property type="term" value="F:metal ion binding"/>
    <property type="evidence" value="ECO:0007669"/>
    <property type="project" value="UniProtKB-KW"/>
</dbReference>
<dbReference type="PANTHER" id="PTHR12736">
    <property type="entry name" value="LANC-LIKE PROTEIN"/>
    <property type="match status" value="1"/>
</dbReference>
<reference evidence="3" key="2">
    <citation type="journal article" date="2021" name="Genome Biol. Evol.">
        <title>Developing a high-quality reference genome for a parasitic bivalve with doubly uniparental inheritance (Bivalvia: Unionida).</title>
        <authorList>
            <person name="Smith C.H."/>
        </authorList>
    </citation>
    <scope>NUCLEOTIDE SEQUENCE</scope>
    <source>
        <strain evidence="3">CHS0354</strain>
        <tissue evidence="3">Mantle</tissue>
    </source>
</reference>
<dbReference type="InterPro" id="IPR012341">
    <property type="entry name" value="6hp_glycosidase-like_sf"/>
</dbReference>
<dbReference type="Gene3D" id="1.50.10.10">
    <property type="match status" value="1"/>
</dbReference>
<dbReference type="CDD" id="cd04794">
    <property type="entry name" value="euk_LANCL"/>
    <property type="match status" value="1"/>
</dbReference>
<dbReference type="GO" id="GO:0005886">
    <property type="term" value="C:plasma membrane"/>
    <property type="evidence" value="ECO:0007669"/>
    <property type="project" value="TreeGrafter"/>
</dbReference>
<sequence length="412" mass="45764">MRYFVNNMPDVMSGSPVTVNKAKWAQLAASLVDTLKKKMAAKLKNCDGGIYVGCPGVAYMLYYISQNQEFAAKKKVYLDLSMLYTKVSLEYLQQGGAQDPPSSFILGNAGINAVASLVLTAVGDVQRAGMHVESYAAAAQHCRKINFFKNGSDELFVGRAGYLLGVLNLHKKLGKKVLGDETVKLLCAVTVESGRDYAKRHNSRSPLMYAYYGTEYLGAAHGLASILQVLMSFLDYLKSDPSAEHDIRLSVDYILSLKQPNFNYPPATDELTNPRPESEDLVHWCHGAPGIVYLFARAYRLWGDEKYLAACLQCGELTWQRGLLRKGPGICHGIAGSGYVFLLLYRLTGDQRHLHRAQMFAEFLLTPEFQQEARTPDSPYSLFEGWAGTICFLADLCEPQKAEYPLFDAILD</sequence>
<evidence type="ECO:0000256" key="1">
    <source>
        <dbReference type="ARBA" id="ARBA00007179"/>
    </source>
</evidence>
<dbReference type="GO" id="GO:0031179">
    <property type="term" value="P:peptide modification"/>
    <property type="evidence" value="ECO:0007669"/>
    <property type="project" value="InterPro"/>
</dbReference>
<feature type="binding site" evidence="2">
    <location>
        <position position="331"/>
    </location>
    <ligand>
        <name>Zn(2+)</name>
        <dbReference type="ChEBI" id="CHEBI:29105"/>
    </ligand>
</feature>
<reference evidence="3" key="1">
    <citation type="journal article" date="2021" name="Genome Biol. Evol.">
        <title>A High-Quality Reference Genome for a Parasitic Bivalve with Doubly Uniparental Inheritance (Bivalvia: Unionida).</title>
        <authorList>
            <person name="Smith C.H."/>
        </authorList>
    </citation>
    <scope>NUCLEOTIDE SEQUENCE</scope>
    <source>
        <strain evidence="3">CHS0354</strain>
    </source>
</reference>
<dbReference type="Proteomes" id="UP001195483">
    <property type="component" value="Unassembled WGS sequence"/>
</dbReference>
<dbReference type="GO" id="GO:0005975">
    <property type="term" value="P:carbohydrate metabolic process"/>
    <property type="evidence" value="ECO:0007669"/>
    <property type="project" value="InterPro"/>
</dbReference>
<reference evidence="3" key="3">
    <citation type="submission" date="2023-05" db="EMBL/GenBank/DDBJ databases">
        <authorList>
            <person name="Smith C.H."/>
        </authorList>
    </citation>
    <scope>NUCLEOTIDE SEQUENCE</scope>
    <source>
        <strain evidence="3">CHS0354</strain>
        <tissue evidence="3">Mantle</tissue>
    </source>
</reference>
<feature type="binding site" evidence="2">
    <location>
        <position position="285"/>
    </location>
    <ligand>
        <name>Zn(2+)</name>
        <dbReference type="ChEBI" id="CHEBI:29105"/>
    </ligand>
</feature>
<comment type="caution">
    <text evidence="3">The sequence shown here is derived from an EMBL/GenBank/DDBJ whole genome shotgun (WGS) entry which is preliminary data.</text>
</comment>
<dbReference type="SMART" id="SM01260">
    <property type="entry name" value="LANC_like"/>
    <property type="match status" value="1"/>
</dbReference>
<keyword evidence="4" id="KW-1185">Reference proteome</keyword>
<comment type="similarity">
    <text evidence="1">Belongs to the LanC-like protein family.</text>
</comment>
<keyword evidence="2" id="KW-0862">Zinc</keyword>
<name>A0AAE0VHV1_9BIVA</name>
<dbReference type="PANTHER" id="PTHR12736:SF7">
    <property type="entry name" value="LANC-LIKE PROTEIN 3"/>
    <property type="match status" value="1"/>
</dbReference>
<organism evidence="3 4">
    <name type="scientific">Potamilus streckersoni</name>
    <dbReference type="NCBI Taxonomy" id="2493646"/>
    <lineage>
        <taxon>Eukaryota</taxon>
        <taxon>Metazoa</taxon>
        <taxon>Spiralia</taxon>
        <taxon>Lophotrochozoa</taxon>
        <taxon>Mollusca</taxon>
        <taxon>Bivalvia</taxon>
        <taxon>Autobranchia</taxon>
        <taxon>Heteroconchia</taxon>
        <taxon>Palaeoheterodonta</taxon>
        <taxon>Unionida</taxon>
        <taxon>Unionoidea</taxon>
        <taxon>Unionidae</taxon>
        <taxon>Ambleminae</taxon>
        <taxon>Lampsilini</taxon>
        <taxon>Potamilus</taxon>
    </lineage>
</organism>
<dbReference type="FunFam" id="1.50.10.10:FF:000012">
    <property type="entry name" value="LanC-like protein 3"/>
    <property type="match status" value="1"/>
</dbReference>